<evidence type="ECO:0000256" key="5">
    <source>
        <dbReference type="ARBA" id="ARBA00023157"/>
    </source>
</evidence>
<keyword evidence="2 7" id="KW-0812">Transmembrane</keyword>
<dbReference type="InterPro" id="IPR017981">
    <property type="entry name" value="GPCR_2-like_7TM"/>
</dbReference>
<feature type="transmembrane region" description="Helical" evidence="7">
    <location>
        <begin position="187"/>
        <end position="210"/>
    </location>
</feature>
<feature type="transmembrane region" description="Helical" evidence="7">
    <location>
        <begin position="351"/>
        <end position="376"/>
    </location>
</feature>
<name>A0A8S4AAC2_9TELE</name>
<feature type="transmembrane region" description="Helical" evidence="7">
    <location>
        <begin position="405"/>
        <end position="424"/>
    </location>
</feature>
<organism evidence="10 11">
    <name type="scientific">Menidia menidia</name>
    <name type="common">Atlantic silverside</name>
    <dbReference type="NCBI Taxonomy" id="238744"/>
    <lineage>
        <taxon>Eukaryota</taxon>
        <taxon>Metazoa</taxon>
        <taxon>Chordata</taxon>
        <taxon>Craniata</taxon>
        <taxon>Vertebrata</taxon>
        <taxon>Euteleostomi</taxon>
        <taxon>Actinopterygii</taxon>
        <taxon>Neopterygii</taxon>
        <taxon>Teleostei</taxon>
        <taxon>Neoteleostei</taxon>
        <taxon>Acanthomorphata</taxon>
        <taxon>Ovalentaria</taxon>
        <taxon>Atherinomorphae</taxon>
        <taxon>Atheriniformes</taxon>
        <taxon>Atherinopsidae</taxon>
        <taxon>Menidiinae</taxon>
        <taxon>Menidia</taxon>
    </lineage>
</organism>
<dbReference type="Pfam" id="PF00002">
    <property type="entry name" value="7tm_2"/>
    <property type="match status" value="1"/>
</dbReference>
<comment type="caution">
    <text evidence="10">The sequence shown here is derived from an EMBL/GenBank/DDBJ whole genome shotgun (WGS) entry which is preliminary data.</text>
</comment>
<dbReference type="PANTHER" id="PTHR12011:SF285">
    <property type="entry name" value="ADHESION G PROTEIN-COUPLED RECEPTOR G3"/>
    <property type="match status" value="1"/>
</dbReference>
<evidence type="ECO:0000259" key="9">
    <source>
        <dbReference type="PROSITE" id="PS50261"/>
    </source>
</evidence>
<dbReference type="PANTHER" id="PTHR12011">
    <property type="entry name" value="ADHESION G-PROTEIN COUPLED RECEPTOR"/>
    <property type="match status" value="1"/>
</dbReference>
<protein>
    <submittedName>
        <fullName evidence="10">(Atlantic silverside) hypothetical protein</fullName>
    </submittedName>
</protein>
<feature type="compositionally biased region" description="Polar residues" evidence="6">
    <location>
        <begin position="464"/>
        <end position="484"/>
    </location>
</feature>
<evidence type="ECO:0000256" key="4">
    <source>
        <dbReference type="ARBA" id="ARBA00023136"/>
    </source>
</evidence>
<keyword evidence="5" id="KW-1015">Disulfide bond</keyword>
<evidence type="ECO:0000256" key="1">
    <source>
        <dbReference type="ARBA" id="ARBA00004141"/>
    </source>
</evidence>
<feature type="transmembrane region" description="Helical" evidence="7">
    <location>
        <begin position="296"/>
        <end position="321"/>
    </location>
</feature>
<dbReference type="GO" id="GO:0004930">
    <property type="term" value="F:G protein-coupled receptor activity"/>
    <property type="evidence" value="ECO:0007669"/>
    <property type="project" value="InterPro"/>
</dbReference>
<comment type="subcellular location">
    <subcellularLocation>
        <location evidence="1">Membrane</location>
        <topology evidence="1">Multi-pass membrane protein</topology>
    </subcellularLocation>
</comment>
<feature type="transmembrane region" description="Helical" evidence="7">
    <location>
        <begin position="222"/>
        <end position="244"/>
    </location>
</feature>
<dbReference type="SMART" id="SM00303">
    <property type="entry name" value="GPS"/>
    <property type="match status" value="1"/>
</dbReference>
<sequence length="484" mass="54453">MTCTLRRRMFGFYRFMVNSTEEARVNTTIEHSVQIPSSALKKSRGNSTDEDVLLLTTVISSSFFKNITSRNLRRKRSQPLSKQPVKIKGTVLRDQVLVVKAGNTPVKNLTEPIRLIFNRKQTVGNGTCVFWQDPESGNKTGRWSTEGCETSSTANEFHCRCNHLSFFAVLVNPNISIDKKDAKSLEYITYVGSAVSALFLFISLFIYIGLHRRRPEKAIRMHIQLSVALLCLHLGFLFCSFWLLLLKEVEVGWVCKSLGLFLHWSLLATFTWIALEGFHLYLLLVRVFNIYVQRYLLKLSVVGWGLPTLAVAACGICGVYGKSSLVIRDSQNNTSTSQICWLSSDFPQRHIVSYSTVAFLCLVILCNSCMLGLVVFKLWRIRVGQGGYESSSDWKKMTKEAGPRIWKDCVTVLGLSCVLGLPWGLASTTYVSTLGIYIFTIFNSLQGLFTFLWALALSCKSRTDGNSSVKDPSSQKMMTTSFNN</sequence>
<keyword evidence="11" id="KW-1185">Reference proteome</keyword>
<keyword evidence="3 7" id="KW-1133">Transmembrane helix</keyword>
<evidence type="ECO:0000259" key="8">
    <source>
        <dbReference type="PROSITE" id="PS50221"/>
    </source>
</evidence>
<dbReference type="Gene3D" id="1.20.1070.10">
    <property type="entry name" value="Rhodopsin 7-helix transmembrane proteins"/>
    <property type="match status" value="1"/>
</dbReference>
<evidence type="ECO:0000256" key="6">
    <source>
        <dbReference type="SAM" id="MobiDB-lite"/>
    </source>
</evidence>
<dbReference type="GO" id="GO:0007166">
    <property type="term" value="P:cell surface receptor signaling pathway"/>
    <property type="evidence" value="ECO:0007669"/>
    <property type="project" value="InterPro"/>
</dbReference>
<dbReference type="InterPro" id="IPR057244">
    <property type="entry name" value="GAIN_B"/>
</dbReference>
<reference evidence="10" key="1">
    <citation type="submission" date="2021-05" db="EMBL/GenBank/DDBJ databases">
        <authorList>
            <person name="Tigano A."/>
        </authorList>
    </citation>
    <scope>NUCLEOTIDE SEQUENCE</scope>
</reference>
<dbReference type="OrthoDB" id="6134459at2759"/>
<accession>A0A8S4AAC2</accession>
<evidence type="ECO:0000313" key="10">
    <source>
        <dbReference type="EMBL" id="CAG5851291.1"/>
    </source>
</evidence>
<feature type="transmembrane region" description="Helical" evidence="7">
    <location>
        <begin position="264"/>
        <end position="284"/>
    </location>
</feature>
<feature type="transmembrane region" description="Helical" evidence="7">
    <location>
        <begin position="436"/>
        <end position="457"/>
    </location>
</feature>
<dbReference type="PRINTS" id="PR00249">
    <property type="entry name" value="GPCRSECRETIN"/>
</dbReference>
<dbReference type="AlphaFoldDB" id="A0A8S4AAC2"/>
<evidence type="ECO:0000256" key="3">
    <source>
        <dbReference type="ARBA" id="ARBA00022989"/>
    </source>
</evidence>
<feature type="region of interest" description="Disordered" evidence="6">
    <location>
        <begin position="462"/>
        <end position="484"/>
    </location>
</feature>
<proteinExistence type="predicted"/>
<dbReference type="InterPro" id="IPR000832">
    <property type="entry name" value="GPCR_2_secretin-like"/>
</dbReference>
<dbReference type="PROSITE" id="PS50261">
    <property type="entry name" value="G_PROTEIN_RECEP_F2_4"/>
    <property type="match status" value="1"/>
</dbReference>
<feature type="domain" description="GAIN-B" evidence="8">
    <location>
        <begin position="6"/>
        <end position="177"/>
    </location>
</feature>
<dbReference type="Gene3D" id="2.60.220.50">
    <property type="match status" value="1"/>
</dbReference>
<dbReference type="Proteomes" id="UP000677803">
    <property type="component" value="Unassembled WGS sequence"/>
</dbReference>
<dbReference type="GO" id="GO:0005886">
    <property type="term" value="C:plasma membrane"/>
    <property type="evidence" value="ECO:0007669"/>
    <property type="project" value="TreeGrafter"/>
</dbReference>
<dbReference type="Pfam" id="PF01825">
    <property type="entry name" value="GPS"/>
    <property type="match status" value="1"/>
</dbReference>
<dbReference type="InterPro" id="IPR046338">
    <property type="entry name" value="GAIN_dom_sf"/>
</dbReference>
<dbReference type="EMBL" id="CAJRST010000001">
    <property type="protein sequence ID" value="CAG5851291.1"/>
    <property type="molecule type" value="Genomic_DNA"/>
</dbReference>
<evidence type="ECO:0000256" key="7">
    <source>
        <dbReference type="SAM" id="Phobius"/>
    </source>
</evidence>
<evidence type="ECO:0000256" key="2">
    <source>
        <dbReference type="ARBA" id="ARBA00022692"/>
    </source>
</evidence>
<keyword evidence="4 7" id="KW-0472">Membrane</keyword>
<dbReference type="GO" id="GO:0007189">
    <property type="term" value="P:adenylate cyclase-activating G protein-coupled receptor signaling pathway"/>
    <property type="evidence" value="ECO:0007669"/>
    <property type="project" value="TreeGrafter"/>
</dbReference>
<dbReference type="PROSITE" id="PS50221">
    <property type="entry name" value="GAIN_B"/>
    <property type="match status" value="1"/>
</dbReference>
<gene>
    <name evidence="10" type="ORF">MMEN_LOCUS221</name>
</gene>
<evidence type="ECO:0000313" key="11">
    <source>
        <dbReference type="Proteomes" id="UP000677803"/>
    </source>
</evidence>
<feature type="domain" description="G-protein coupled receptors family 2 profile 2" evidence="9">
    <location>
        <begin position="185"/>
        <end position="458"/>
    </location>
</feature>
<dbReference type="InterPro" id="IPR000203">
    <property type="entry name" value="GPS"/>
</dbReference>